<dbReference type="HOGENOM" id="CLU_2689506_0_0_1"/>
<proteinExistence type="predicted"/>
<keyword evidence="2" id="KW-1185">Reference proteome</keyword>
<name>L8WFK7_THACA</name>
<organism evidence="1 2">
    <name type="scientific">Thanatephorus cucumeris (strain AG1-IA)</name>
    <name type="common">Rice sheath blight fungus</name>
    <name type="synonym">Rhizoctonia solani</name>
    <dbReference type="NCBI Taxonomy" id="983506"/>
    <lineage>
        <taxon>Eukaryota</taxon>
        <taxon>Fungi</taxon>
        <taxon>Dikarya</taxon>
        <taxon>Basidiomycota</taxon>
        <taxon>Agaricomycotina</taxon>
        <taxon>Agaricomycetes</taxon>
        <taxon>Cantharellales</taxon>
        <taxon>Ceratobasidiaceae</taxon>
        <taxon>Rhizoctonia</taxon>
        <taxon>Rhizoctonia solani AG-1</taxon>
    </lineage>
</organism>
<accession>L8WFK7</accession>
<sequence length="74" mass="8134">MQSIPPSLLVWPNDLAVIGSRRVLFGCCPHIVGLGVSPTPHKPLHQLHLYDDRRSTSLSKLIPNSCFGFGLSVR</sequence>
<dbReference type="Proteomes" id="UP000011668">
    <property type="component" value="Unassembled WGS sequence"/>
</dbReference>
<protein>
    <submittedName>
        <fullName evidence="1">Uncharacterized protein</fullName>
    </submittedName>
</protein>
<gene>
    <name evidence="1" type="ORF">AG1IA_10473</name>
</gene>
<comment type="caution">
    <text evidence="1">The sequence shown here is derived from an EMBL/GenBank/DDBJ whole genome shotgun (WGS) entry which is preliminary data.</text>
</comment>
<reference evidence="1 2" key="1">
    <citation type="journal article" date="2013" name="Nat. Commun.">
        <title>The evolution and pathogenic mechanisms of the rice sheath blight pathogen.</title>
        <authorList>
            <person name="Zheng A."/>
            <person name="Lin R."/>
            <person name="Xu L."/>
            <person name="Qin P."/>
            <person name="Tang C."/>
            <person name="Ai P."/>
            <person name="Zhang D."/>
            <person name="Liu Y."/>
            <person name="Sun Z."/>
            <person name="Feng H."/>
            <person name="Wang Y."/>
            <person name="Chen Y."/>
            <person name="Liang X."/>
            <person name="Fu R."/>
            <person name="Li Q."/>
            <person name="Zhang J."/>
            <person name="Yu X."/>
            <person name="Xie Z."/>
            <person name="Ding L."/>
            <person name="Guan P."/>
            <person name="Tang J."/>
            <person name="Liang Y."/>
            <person name="Wang S."/>
            <person name="Deng Q."/>
            <person name="Li S."/>
            <person name="Zhu J."/>
            <person name="Wang L."/>
            <person name="Liu H."/>
            <person name="Li P."/>
        </authorList>
    </citation>
    <scope>NUCLEOTIDE SEQUENCE [LARGE SCALE GENOMIC DNA]</scope>
    <source>
        <strain evidence="2">AG-1 IA</strain>
    </source>
</reference>
<dbReference type="EMBL" id="AFRT01006397">
    <property type="protein sequence ID" value="ELU35497.1"/>
    <property type="molecule type" value="Genomic_DNA"/>
</dbReference>
<dbReference type="AlphaFoldDB" id="L8WFK7"/>
<evidence type="ECO:0000313" key="1">
    <source>
        <dbReference type="EMBL" id="ELU35497.1"/>
    </source>
</evidence>
<evidence type="ECO:0000313" key="2">
    <source>
        <dbReference type="Proteomes" id="UP000011668"/>
    </source>
</evidence>